<sequence length="287" mass="31884">MASVFKTPEGQKIVFERYRDILGQWPVAHRQHRIATRQGETFVVESGHEDAPALILLHGTAANAASWIVDIPVWSQHFRVFCIDIIGDAGFSAQVRPPYDSDAYVKWFDEVMEGLSLSAAALVGMSLGGWVALDYATRRPERVSKLVLLSPGGVGKAKNILLWALPLLLLGPWGRRKMLERIGGRMDEPLSPPAAAIVDISSKIFTHFIPRRSTLPQFSDEALQRLNMPVLAILGGKDVFIDAPVTRQRLEQNLPNLTMHYLPDAPHFIPGHTEAVLQFLQGKEVQT</sequence>
<dbReference type="PRINTS" id="PR00111">
    <property type="entry name" value="ABHYDROLASE"/>
</dbReference>
<protein>
    <submittedName>
        <fullName evidence="2">Alpha/beta hydrolase</fullName>
    </submittedName>
</protein>
<dbReference type="SUPFAM" id="SSF53474">
    <property type="entry name" value="alpha/beta-Hydrolases"/>
    <property type="match status" value="1"/>
</dbReference>
<dbReference type="Gene3D" id="3.40.50.1820">
    <property type="entry name" value="alpha/beta hydrolase"/>
    <property type="match status" value="1"/>
</dbReference>
<organism evidence="2 3">
    <name type="scientific">Ectorhizobium quercum</name>
    <dbReference type="NCBI Taxonomy" id="2965071"/>
    <lineage>
        <taxon>Bacteria</taxon>
        <taxon>Pseudomonadati</taxon>
        <taxon>Pseudomonadota</taxon>
        <taxon>Alphaproteobacteria</taxon>
        <taxon>Hyphomicrobiales</taxon>
        <taxon>Rhizobiaceae</taxon>
        <taxon>Ectorhizobium</taxon>
    </lineage>
</organism>
<dbReference type="GO" id="GO:0016020">
    <property type="term" value="C:membrane"/>
    <property type="evidence" value="ECO:0007669"/>
    <property type="project" value="TreeGrafter"/>
</dbReference>
<dbReference type="PANTHER" id="PTHR43798:SF33">
    <property type="entry name" value="HYDROLASE, PUTATIVE (AFU_ORTHOLOGUE AFUA_2G14860)-RELATED"/>
    <property type="match status" value="1"/>
</dbReference>
<dbReference type="InterPro" id="IPR029058">
    <property type="entry name" value="AB_hydrolase_fold"/>
</dbReference>
<dbReference type="InterPro" id="IPR050266">
    <property type="entry name" value="AB_hydrolase_sf"/>
</dbReference>
<proteinExistence type="predicted"/>
<evidence type="ECO:0000259" key="1">
    <source>
        <dbReference type="Pfam" id="PF00561"/>
    </source>
</evidence>
<dbReference type="EMBL" id="JANFPI010000002">
    <property type="protein sequence ID" value="MCX8996500.1"/>
    <property type="molecule type" value="Genomic_DNA"/>
</dbReference>
<reference evidence="2" key="1">
    <citation type="submission" date="2022-07" db="EMBL/GenBank/DDBJ databases">
        <title>Ectorhizobium quercum gen.nov., sp. nov.</title>
        <authorList>
            <person name="Ma T."/>
            <person name="Li Y."/>
        </authorList>
    </citation>
    <scope>NUCLEOTIDE SEQUENCE</scope>
    <source>
        <strain evidence="2">BDR2-2</strain>
    </source>
</reference>
<dbReference type="RefSeq" id="WP_306410288.1">
    <property type="nucleotide sequence ID" value="NZ_JANFPI010000002.1"/>
</dbReference>
<dbReference type="AlphaFoldDB" id="A0AAE3STT4"/>
<comment type="caution">
    <text evidence="2">The sequence shown here is derived from an EMBL/GenBank/DDBJ whole genome shotgun (WGS) entry which is preliminary data.</text>
</comment>
<name>A0AAE3STT4_9HYPH</name>
<dbReference type="InterPro" id="IPR000073">
    <property type="entry name" value="AB_hydrolase_1"/>
</dbReference>
<keyword evidence="3" id="KW-1185">Reference proteome</keyword>
<accession>A0AAE3STT4</accession>
<dbReference type="Proteomes" id="UP001208771">
    <property type="component" value="Unassembled WGS sequence"/>
</dbReference>
<evidence type="ECO:0000313" key="2">
    <source>
        <dbReference type="EMBL" id="MCX8996500.1"/>
    </source>
</evidence>
<dbReference type="PANTHER" id="PTHR43798">
    <property type="entry name" value="MONOACYLGLYCEROL LIPASE"/>
    <property type="match status" value="1"/>
</dbReference>
<feature type="domain" description="AB hydrolase-1" evidence="1">
    <location>
        <begin position="52"/>
        <end position="184"/>
    </location>
</feature>
<keyword evidence="2" id="KW-0378">Hydrolase</keyword>
<dbReference type="GO" id="GO:0016787">
    <property type="term" value="F:hydrolase activity"/>
    <property type="evidence" value="ECO:0007669"/>
    <property type="project" value="UniProtKB-KW"/>
</dbReference>
<gene>
    <name evidence="2" type="ORF">NOF55_05215</name>
</gene>
<evidence type="ECO:0000313" key="3">
    <source>
        <dbReference type="Proteomes" id="UP001208771"/>
    </source>
</evidence>
<dbReference type="Pfam" id="PF00561">
    <property type="entry name" value="Abhydrolase_1"/>
    <property type="match status" value="1"/>
</dbReference>